<gene>
    <name evidence="2" type="ORF">NCTC9695_04998</name>
</gene>
<feature type="domain" description="Putative oxidoreductase/dehydrogenase Rossmann-like" evidence="1">
    <location>
        <begin position="5"/>
        <end position="45"/>
    </location>
</feature>
<dbReference type="EMBL" id="LR134182">
    <property type="protein sequence ID" value="VEB44508.1"/>
    <property type="molecule type" value="Genomic_DNA"/>
</dbReference>
<reference evidence="2 3" key="1">
    <citation type="submission" date="2018-12" db="EMBL/GenBank/DDBJ databases">
        <authorList>
            <consortium name="Pathogen Informatics"/>
        </authorList>
    </citation>
    <scope>NUCLEOTIDE SEQUENCE [LARGE SCALE GENOMIC DNA]</scope>
    <source>
        <strain evidence="2 3">NCTC9695</strain>
    </source>
</reference>
<dbReference type="Gene3D" id="3.40.50.720">
    <property type="entry name" value="NAD(P)-binding Rossmann-like Domain"/>
    <property type="match status" value="1"/>
</dbReference>
<evidence type="ECO:0000313" key="3">
    <source>
        <dbReference type="Proteomes" id="UP000275777"/>
    </source>
</evidence>
<dbReference type="Pfam" id="PF10727">
    <property type="entry name" value="Rossmann-like"/>
    <property type="match status" value="1"/>
</dbReference>
<dbReference type="AlphaFoldDB" id="A0A447TI98"/>
<dbReference type="InterPro" id="IPR019665">
    <property type="entry name" value="OxRdtase/DH_put_Rossmann_dom"/>
</dbReference>
<protein>
    <submittedName>
        <fullName evidence="2">Uncharacterized conserved protein</fullName>
    </submittedName>
</protein>
<accession>A0A447TI98</accession>
<evidence type="ECO:0000259" key="1">
    <source>
        <dbReference type="Pfam" id="PF10727"/>
    </source>
</evidence>
<organism evidence="2 3">
    <name type="scientific">Chromobacterium violaceum</name>
    <dbReference type="NCBI Taxonomy" id="536"/>
    <lineage>
        <taxon>Bacteria</taxon>
        <taxon>Pseudomonadati</taxon>
        <taxon>Pseudomonadota</taxon>
        <taxon>Betaproteobacteria</taxon>
        <taxon>Neisseriales</taxon>
        <taxon>Chromobacteriaceae</taxon>
        <taxon>Chromobacterium</taxon>
    </lineage>
</organism>
<dbReference type="Proteomes" id="UP000275777">
    <property type="component" value="Chromosome"/>
</dbReference>
<proteinExistence type="predicted"/>
<name>A0A447TI98_CHRVL</name>
<sequence length="58" mass="5839">MRQLAPADLYLLAVPDAAIASCARGLAAAGVAPAGSVVFHASGVATLPCCGRWRNRAC</sequence>
<evidence type="ECO:0000313" key="2">
    <source>
        <dbReference type="EMBL" id="VEB44508.1"/>
    </source>
</evidence>